<keyword evidence="3 6" id="KW-1133">Transmembrane helix</keyword>
<keyword evidence="9" id="KW-1185">Reference proteome</keyword>
<feature type="transmembrane region" description="Helical" evidence="6">
    <location>
        <begin position="303"/>
        <end position="322"/>
    </location>
</feature>
<dbReference type="InterPro" id="IPR036259">
    <property type="entry name" value="MFS_trans_sf"/>
</dbReference>
<evidence type="ECO:0000256" key="5">
    <source>
        <dbReference type="SAM" id="MobiDB-lite"/>
    </source>
</evidence>
<feature type="region of interest" description="Disordered" evidence="5">
    <location>
        <begin position="549"/>
        <end position="593"/>
    </location>
</feature>
<feature type="compositionally biased region" description="Basic and acidic residues" evidence="5">
    <location>
        <begin position="558"/>
        <end position="575"/>
    </location>
</feature>
<evidence type="ECO:0000256" key="1">
    <source>
        <dbReference type="ARBA" id="ARBA00004651"/>
    </source>
</evidence>
<evidence type="ECO:0000313" key="8">
    <source>
        <dbReference type="EMBL" id="GAA4776630.1"/>
    </source>
</evidence>
<dbReference type="InterPro" id="IPR020846">
    <property type="entry name" value="MFS_dom"/>
</dbReference>
<feature type="transmembrane region" description="Helical" evidence="6">
    <location>
        <begin position="171"/>
        <end position="191"/>
    </location>
</feature>
<feature type="transmembrane region" description="Helical" evidence="6">
    <location>
        <begin position="144"/>
        <end position="165"/>
    </location>
</feature>
<dbReference type="InterPro" id="IPR001958">
    <property type="entry name" value="Tet-R_TetA/multi-R_MdtG-like"/>
</dbReference>
<keyword evidence="2 6" id="KW-0812">Transmembrane</keyword>
<dbReference type="InterPro" id="IPR011701">
    <property type="entry name" value="MFS"/>
</dbReference>
<dbReference type="SUPFAM" id="SSF103473">
    <property type="entry name" value="MFS general substrate transporter"/>
    <property type="match status" value="1"/>
</dbReference>
<reference evidence="9" key="1">
    <citation type="journal article" date="2019" name="Int. J. Syst. Evol. Microbiol.">
        <title>The Global Catalogue of Microorganisms (GCM) 10K type strain sequencing project: providing services to taxonomists for standard genome sequencing and annotation.</title>
        <authorList>
            <consortium name="The Broad Institute Genomics Platform"/>
            <consortium name="The Broad Institute Genome Sequencing Center for Infectious Disease"/>
            <person name="Wu L."/>
            <person name="Ma J."/>
        </authorList>
    </citation>
    <scope>NUCLEOTIDE SEQUENCE [LARGE SCALE GENOMIC DNA]</scope>
    <source>
        <strain evidence="9">JCM 17979</strain>
    </source>
</reference>
<dbReference type="Pfam" id="PF00582">
    <property type="entry name" value="Usp"/>
    <property type="match status" value="1"/>
</dbReference>
<sequence length="674" mass="68621">MSTAHAGSDTGSPFRQPKAVWAVAFACVISFMGIGLVDPILPALAQQLSATPAQVSLLFTSYLLITAVMMLVTGWVSSRIGAKATLVTGLTIIVVFAALAGASGSIGEIVGFRAGWGLGNALFIATSLAVIVASASGGFAGAIILYETALGVGIALGPLVGGLLGSVSWRAPFFGVAVLMAIALIATLVLLDKTPKPAKKISLLDPIKALRHRSLATIALTAFAYNWGFFTLLAYSPYSMGGLDELQLGAVFTGWGVLVAIFAVFVAPALERRFGTVRVLYWVLGLLAVDLAAIAYWNDTPAVVIGAVIVAGAMIGLNNTLVTQAVMSVAPVERPVASASYSFVRFLGGGLAPWVAGIIADAFLPNTPFWVGAAVVAVGILVLATAHRLLRSVETAEADPAAEVTEVTEPAAGEPGDRPVLVAVDVAPHAPAVAAAGARLANLLGAPLVIVHVPESAVVDAAAADDTDLDLDRVVAAAGATATGAVRTETLAPAGGHGDVGAELVAVARRHHARAIVVGRPRSGALAALVAPSADRALWTSGPCPVVVVPDGTEPAEPGDRRGETDTQRLRRHAADTPGPSVRGQVRDGEGHPRRAVVTLIDADGHQLGRTEAGPDGAFRLAVAGGRTGSGLLLARSRDDTYGHAEPTVVPVALDGEVVHDVVLAAAAAVPAGR</sequence>
<dbReference type="PANTHER" id="PTHR43683">
    <property type="entry name" value="MULTIDRUG EFFLUX PROTEIN YFMO"/>
    <property type="match status" value="1"/>
</dbReference>
<dbReference type="CDD" id="cd17474">
    <property type="entry name" value="MFS_YfmO_like"/>
    <property type="match status" value="1"/>
</dbReference>
<dbReference type="InterPro" id="IPR014729">
    <property type="entry name" value="Rossmann-like_a/b/a_fold"/>
</dbReference>
<evidence type="ECO:0000313" key="9">
    <source>
        <dbReference type="Proteomes" id="UP001500928"/>
    </source>
</evidence>
<name>A0ABP9ABH9_9PSEU</name>
<proteinExistence type="predicted"/>
<feature type="transmembrane region" description="Helical" evidence="6">
    <location>
        <begin position="369"/>
        <end position="386"/>
    </location>
</feature>
<accession>A0ABP9ABH9</accession>
<dbReference type="RefSeq" id="WP_345410983.1">
    <property type="nucleotide sequence ID" value="NZ_BAABHO010000004.1"/>
</dbReference>
<feature type="transmembrane region" description="Helical" evidence="6">
    <location>
        <begin position="279"/>
        <end position="297"/>
    </location>
</feature>
<evidence type="ECO:0000256" key="6">
    <source>
        <dbReference type="SAM" id="Phobius"/>
    </source>
</evidence>
<feature type="transmembrane region" description="Helical" evidence="6">
    <location>
        <begin position="343"/>
        <end position="363"/>
    </location>
</feature>
<organism evidence="8 9">
    <name type="scientific">Actinomycetospora chlora</name>
    <dbReference type="NCBI Taxonomy" id="663608"/>
    <lineage>
        <taxon>Bacteria</taxon>
        <taxon>Bacillati</taxon>
        <taxon>Actinomycetota</taxon>
        <taxon>Actinomycetes</taxon>
        <taxon>Pseudonocardiales</taxon>
        <taxon>Pseudonocardiaceae</taxon>
        <taxon>Actinomycetospora</taxon>
    </lineage>
</organism>
<comment type="caution">
    <text evidence="8">The sequence shown here is derived from an EMBL/GenBank/DDBJ whole genome shotgun (WGS) entry which is preliminary data.</text>
</comment>
<evidence type="ECO:0000256" key="2">
    <source>
        <dbReference type="ARBA" id="ARBA00022692"/>
    </source>
</evidence>
<gene>
    <name evidence="8" type="ORF">GCM10023200_06640</name>
</gene>
<dbReference type="InterPro" id="IPR053200">
    <property type="entry name" value="YfmO-like"/>
</dbReference>
<dbReference type="Pfam" id="PF07690">
    <property type="entry name" value="MFS_1"/>
    <property type="match status" value="1"/>
</dbReference>
<dbReference type="InterPro" id="IPR006016">
    <property type="entry name" value="UspA"/>
</dbReference>
<feature type="domain" description="Major facilitator superfamily (MFS) profile" evidence="7">
    <location>
        <begin position="19"/>
        <end position="391"/>
    </location>
</feature>
<feature type="transmembrane region" description="Helical" evidence="6">
    <location>
        <begin position="247"/>
        <end position="267"/>
    </location>
</feature>
<feature type="transmembrane region" description="Helical" evidence="6">
    <location>
        <begin position="20"/>
        <end position="41"/>
    </location>
</feature>
<feature type="transmembrane region" description="Helical" evidence="6">
    <location>
        <begin position="114"/>
        <end position="132"/>
    </location>
</feature>
<dbReference type="Proteomes" id="UP001500928">
    <property type="component" value="Unassembled WGS sequence"/>
</dbReference>
<dbReference type="Gene3D" id="1.20.1250.20">
    <property type="entry name" value="MFS general substrate transporter like domains"/>
    <property type="match status" value="1"/>
</dbReference>
<feature type="transmembrane region" description="Helical" evidence="6">
    <location>
        <begin position="84"/>
        <end position="102"/>
    </location>
</feature>
<dbReference type="SUPFAM" id="SSF52402">
    <property type="entry name" value="Adenine nucleotide alpha hydrolases-like"/>
    <property type="match status" value="1"/>
</dbReference>
<dbReference type="PRINTS" id="PR01035">
    <property type="entry name" value="TCRTETA"/>
</dbReference>
<protein>
    <submittedName>
        <fullName evidence="8">MFS transporter</fullName>
    </submittedName>
</protein>
<feature type="transmembrane region" description="Helical" evidence="6">
    <location>
        <begin position="212"/>
        <end position="235"/>
    </location>
</feature>
<evidence type="ECO:0000256" key="3">
    <source>
        <dbReference type="ARBA" id="ARBA00022989"/>
    </source>
</evidence>
<evidence type="ECO:0000259" key="7">
    <source>
        <dbReference type="PROSITE" id="PS50850"/>
    </source>
</evidence>
<comment type="subcellular location">
    <subcellularLocation>
        <location evidence="1">Cell membrane</location>
        <topology evidence="1">Multi-pass membrane protein</topology>
    </subcellularLocation>
</comment>
<dbReference type="EMBL" id="BAABHO010000004">
    <property type="protein sequence ID" value="GAA4776630.1"/>
    <property type="molecule type" value="Genomic_DNA"/>
</dbReference>
<dbReference type="PROSITE" id="PS50850">
    <property type="entry name" value="MFS"/>
    <property type="match status" value="1"/>
</dbReference>
<keyword evidence="4 6" id="KW-0472">Membrane</keyword>
<feature type="transmembrane region" description="Helical" evidence="6">
    <location>
        <begin position="53"/>
        <end position="72"/>
    </location>
</feature>
<dbReference type="PANTHER" id="PTHR43683:SF1">
    <property type="entry name" value="MULTIDRUG EFFLUX PROTEIN YFMO"/>
    <property type="match status" value="1"/>
</dbReference>
<dbReference type="Gene3D" id="3.40.50.620">
    <property type="entry name" value="HUPs"/>
    <property type="match status" value="1"/>
</dbReference>
<evidence type="ECO:0000256" key="4">
    <source>
        <dbReference type="ARBA" id="ARBA00023136"/>
    </source>
</evidence>